<dbReference type="GO" id="GO:0043226">
    <property type="term" value="C:organelle"/>
    <property type="evidence" value="ECO:0007669"/>
    <property type="project" value="UniProtKB-ARBA"/>
</dbReference>
<dbReference type="AlphaFoldDB" id="A0A7M7N9M2"/>
<dbReference type="Pfam" id="PF02893">
    <property type="entry name" value="GRAM"/>
    <property type="match status" value="1"/>
</dbReference>
<sequence>MILFDDTCRSARHCQDVSGQEVMIDQANIPPSIASTSPRSLPQLSSSLFDDDAIPRLDGSLKEEENDEKEEEESVLLSDFHDVLLELAASPDDMACFTITSAVGGAHLPTAFSLEELSPEECRDLSAVCFPVNGRSKSFGNSVSKAFNEAVSKLEMGHDSRNKQFHKLFPCVPDSEQVINTYSCALVKDILLQGRMFVSENWLCFHSNIFSYEKQIAIKVETITKITKERTAFVVPNAIGLQTPSEKHIFGSLLSRHSTHQLLYRVWKNAKGETESMSPSSSQQGDSDEDDIPGDSDDEDELDLEHEGPNGRVLPPVSVHDYQRLEPSRFSVLCSVSIFKSIMRLGSSLKQLPQYQPFLLLIGILLLCLTFSAAVLSIRIWRLQPHMATPSQTSAHESVHLESMESIGDLFLLEQHKHQEKVSHIQDTLSANLKTLLQVQLSLRHLNTKSSENTIPPHHSDSSSPDRGKKEDL</sequence>
<dbReference type="GeneID" id="100891509"/>
<proteinExistence type="predicted"/>
<name>A0A7M7N9M2_STRPU</name>
<feature type="compositionally biased region" description="Low complexity" evidence="1">
    <location>
        <begin position="275"/>
        <end position="285"/>
    </location>
</feature>
<accession>A0A7M7N9M2</accession>
<dbReference type="PANTHER" id="PTHR23319:SF13">
    <property type="entry name" value="GRAM DOMAIN-CONTAINING PROTEIN"/>
    <property type="match status" value="1"/>
</dbReference>
<dbReference type="InterPro" id="IPR011993">
    <property type="entry name" value="PH-like_dom_sf"/>
</dbReference>
<evidence type="ECO:0000256" key="2">
    <source>
        <dbReference type="SAM" id="Phobius"/>
    </source>
</evidence>
<feature type="transmembrane region" description="Helical" evidence="2">
    <location>
        <begin position="358"/>
        <end position="378"/>
    </location>
</feature>
<keyword evidence="2" id="KW-0812">Transmembrane</keyword>
<dbReference type="RefSeq" id="XP_030833201.1">
    <property type="nucleotide sequence ID" value="XM_030977341.1"/>
</dbReference>
<feature type="compositionally biased region" description="Acidic residues" evidence="1">
    <location>
        <begin position="286"/>
        <end position="304"/>
    </location>
</feature>
<dbReference type="InterPro" id="IPR051482">
    <property type="entry name" value="Cholesterol_transport"/>
</dbReference>
<evidence type="ECO:0000259" key="3">
    <source>
        <dbReference type="SMART" id="SM00568"/>
    </source>
</evidence>
<dbReference type="InterPro" id="IPR004182">
    <property type="entry name" value="GRAM"/>
</dbReference>
<evidence type="ECO:0000313" key="5">
    <source>
        <dbReference type="Proteomes" id="UP000007110"/>
    </source>
</evidence>
<evidence type="ECO:0000256" key="1">
    <source>
        <dbReference type="SAM" id="MobiDB-lite"/>
    </source>
</evidence>
<keyword evidence="5" id="KW-1185">Reference proteome</keyword>
<reference evidence="5" key="1">
    <citation type="submission" date="2015-02" db="EMBL/GenBank/DDBJ databases">
        <title>Genome sequencing for Strongylocentrotus purpuratus.</title>
        <authorList>
            <person name="Murali S."/>
            <person name="Liu Y."/>
            <person name="Vee V."/>
            <person name="English A."/>
            <person name="Wang M."/>
            <person name="Skinner E."/>
            <person name="Han Y."/>
            <person name="Muzny D.M."/>
            <person name="Worley K.C."/>
            <person name="Gibbs R.A."/>
        </authorList>
    </citation>
    <scope>NUCLEOTIDE SEQUENCE</scope>
</reference>
<organism evidence="4 5">
    <name type="scientific">Strongylocentrotus purpuratus</name>
    <name type="common">Purple sea urchin</name>
    <dbReference type="NCBI Taxonomy" id="7668"/>
    <lineage>
        <taxon>Eukaryota</taxon>
        <taxon>Metazoa</taxon>
        <taxon>Echinodermata</taxon>
        <taxon>Eleutherozoa</taxon>
        <taxon>Echinozoa</taxon>
        <taxon>Echinoidea</taxon>
        <taxon>Euechinoidea</taxon>
        <taxon>Echinacea</taxon>
        <taxon>Camarodonta</taxon>
        <taxon>Echinidea</taxon>
        <taxon>Strongylocentrotidae</taxon>
        <taxon>Strongylocentrotus</taxon>
    </lineage>
</organism>
<dbReference type="Gene3D" id="2.30.29.30">
    <property type="entry name" value="Pleckstrin-homology domain (PH domain)/Phosphotyrosine-binding domain (PTB)"/>
    <property type="match status" value="1"/>
</dbReference>
<reference evidence="4" key="2">
    <citation type="submission" date="2021-01" db="UniProtKB">
        <authorList>
            <consortium name="EnsemblMetazoa"/>
        </authorList>
    </citation>
    <scope>IDENTIFICATION</scope>
</reference>
<dbReference type="Proteomes" id="UP000007110">
    <property type="component" value="Unassembled WGS sequence"/>
</dbReference>
<feature type="region of interest" description="Disordered" evidence="1">
    <location>
        <begin position="30"/>
        <end position="52"/>
    </location>
</feature>
<dbReference type="SMART" id="SM00568">
    <property type="entry name" value="GRAM"/>
    <property type="match status" value="1"/>
</dbReference>
<keyword evidence="2" id="KW-0472">Membrane</keyword>
<feature type="compositionally biased region" description="Low complexity" evidence="1">
    <location>
        <begin position="35"/>
        <end position="48"/>
    </location>
</feature>
<feature type="domain" description="GRAM" evidence="3">
    <location>
        <begin position="163"/>
        <end position="230"/>
    </location>
</feature>
<dbReference type="CDD" id="cd13220">
    <property type="entry name" value="PH-GRAM_GRAMDC"/>
    <property type="match status" value="1"/>
</dbReference>
<feature type="region of interest" description="Disordered" evidence="1">
    <location>
        <begin position="449"/>
        <end position="473"/>
    </location>
</feature>
<keyword evidence="2" id="KW-1133">Transmembrane helix</keyword>
<feature type="compositionally biased region" description="Basic and acidic residues" evidence="1">
    <location>
        <begin position="458"/>
        <end position="473"/>
    </location>
</feature>
<dbReference type="EnsemblMetazoa" id="XM_030977341">
    <property type="protein sequence ID" value="XP_030833201"/>
    <property type="gene ID" value="LOC100891509"/>
</dbReference>
<feature type="region of interest" description="Disordered" evidence="1">
    <location>
        <begin position="273"/>
        <end position="316"/>
    </location>
</feature>
<protein>
    <recommendedName>
        <fullName evidence="3">GRAM domain-containing protein</fullName>
    </recommendedName>
</protein>
<evidence type="ECO:0000313" key="4">
    <source>
        <dbReference type="EnsemblMetazoa" id="XP_030833201"/>
    </source>
</evidence>
<dbReference type="PANTHER" id="PTHR23319">
    <property type="entry name" value="GRAM DOMAIN CONTAINING 1B, ISOFORM E"/>
    <property type="match status" value="1"/>
</dbReference>